<evidence type="ECO:0000313" key="5">
    <source>
        <dbReference type="Proteomes" id="UP000196331"/>
    </source>
</evidence>
<comment type="subcellular location">
    <subcellularLocation>
        <location evidence="1">Cell inner membrane</location>
        <topology evidence="1">Multi-pass membrane protein</topology>
    </subcellularLocation>
</comment>
<feature type="transmembrane region" description="Helical" evidence="2">
    <location>
        <begin position="136"/>
        <end position="154"/>
    </location>
</feature>
<keyword evidence="1" id="KW-0813">Transport</keyword>
<dbReference type="InterPro" id="IPR011853">
    <property type="entry name" value="TRAP_DctM-Dct_fused"/>
</dbReference>
<feature type="transmembrane region" description="Helical" evidence="2">
    <location>
        <begin position="305"/>
        <end position="327"/>
    </location>
</feature>
<reference evidence="4 5" key="1">
    <citation type="submission" date="2017-02" db="EMBL/GenBank/DDBJ databases">
        <authorList>
            <person name="Dridi B."/>
        </authorList>
    </citation>
    <scope>NUCLEOTIDE SEQUENCE [LARGE SCALE GENOMIC DNA]</scope>
    <source>
        <strain evidence="4 5">JB380</strain>
    </source>
</reference>
<feature type="transmembrane region" description="Helical" evidence="2">
    <location>
        <begin position="531"/>
        <end position="548"/>
    </location>
</feature>
<feature type="domain" description="TRAP C4-dicarboxylate transport system permease DctM subunit" evidence="3">
    <location>
        <begin position="125"/>
        <end position="543"/>
    </location>
</feature>
<comment type="caution">
    <text evidence="4">The sequence shown here is derived from an EMBL/GenBank/DDBJ whole genome shotgun (WGS) entry which is preliminary data.</text>
</comment>
<protein>
    <submittedName>
        <fullName evidence="4">TRAP-type uncharacterized transport system, fused permease component</fullName>
    </submittedName>
</protein>
<dbReference type="PANTHER" id="PTHR43849">
    <property type="entry name" value="BLL3936 PROTEIN"/>
    <property type="match status" value="1"/>
</dbReference>
<feature type="transmembrane region" description="Helical" evidence="2">
    <location>
        <begin position="77"/>
        <end position="98"/>
    </location>
</feature>
<feature type="transmembrane region" description="Helical" evidence="2">
    <location>
        <begin position="110"/>
        <end position="129"/>
    </location>
</feature>
<keyword evidence="2" id="KW-1133">Transmembrane helix</keyword>
<dbReference type="AlphaFoldDB" id="A0A1R4I208"/>
<dbReference type="GO" id="GO:0005886">
    <property type="term" value="C:plasma membrane"/>
    <property type="evidence" value="ECO:0007669"/>
    <property type="project" value="UniProtKB-SubCell"/>
</dbReference>
<dbReference type="PANTHER" id="PTHR43849:SF2">
    <property type="entry name" value="BLL3936 PROTEIN"/>
    <property type="match status" value="1"/>
</dbReference>
<dbReference type="Pfam" id="PF06808">
    <property type="entry name" value="DctM"/>
    <property type="match status" value="1"/>
</dbReference>
<evidence type="ECO:0000256" key="1">
    <source>
        <dbReference type="RuleBase" id="RU369079"/>
    </source>
</evidence>
<feature type="transmembrane region" description="Helical" evidence="2">
    <location>
        <begin position="21"/>
        <end position="42"/>
    </location>
</feature>
<evidence type="ECO:0000313" key="4">
    <source>
        <dbReference type="EMBL" id="SJN13901.1"/>
    </source>
</evidence>
<comment type="function">
    <text evidence="1">Part of the tripartite ATP-independent periplasmic (TRAP) transport system.</text>
</comment>
<evidence type="ECO:0000259" key="3">
    <source>
        <dbReference type="Pfam" id="PF06808"/>
    </source>
</evidence>
<feature type="transmembrane region" description="Helical" evidence="2">
    <location>
        <begin position="229"/>
        <end position="249"/>
    </location>
</feature>
<proteinExistence type="predicted"/>
<feature type="transmembrane region" description="Helical" evidence="2">
    <location>
        <begin position="496"/>
        <end position="519"/>
    </location>
</feature>
<keyword evidence="2" id="KW-0812">Transmembrane</keyword>
<dbReference type="EMBL" id="FUKM01000048">
    <property type="protein sequence ID" value="SJN13901.1"/>
    <property type="molecule type" value="Genomic_DNA"/>
</dbReference>
<gene>
    <name evidence="4" type="ORF">CZ787_12450</name>
</gene>
<keyword evidence="2" id="KW-0472">Membrane</keyword>
<evidence type="ECO:0000256" key="2">
    <source>
        <dbReference type="SAM" id="Phobius"/>
    </source>
</evidence>
<dbReference type="RefSeq" id="WP_217883871.1">
    <property type="nucleotide sequence ID" value="NZ_FUKM01000048.1"/>
</dbReference>
<name>A0A1R4I208_9GAMM</name>
<accession>A0A1R4I208</accession>
<feature type="transmembrane region" description="Helical" evidence="2">
    <location>
        <begin position="615"/>
        <end position="634"/>
    </location>
</feature>
<dbReference type="InterPro" id="IPR010656">
    <property type="entry name" value="DctM"/>
</dbReference>
<keyword evidence="1" id="KW-1003">Cell membrane</keyword>
<dbReference type="NCBIfam" id="TIGR02123">
    <property type="entry name" value="TRAP_fused"/>
    <property type="match status" value="1"/>
</dbReference>
<feature type="transmembrane region" description="Helical" evidence="2">
    <location>
        <begin position="194"/>
        <end position="217"/>
    </location>
</feature>
<feature type="transmembrane region" description="Helical" evidence="2">
    <location>
        <begin position="449"/>
        <end position="476"/>
    </location>
</feature>
<dbReference type="GO" id="GO:0022857">
    <property type="term" value="F:transmembrane transporter activity"/>
    <property type="evidence" value="ECO:0007669"/>
    <property type="project" value="UniProtKB-UniRule"/>
</dbReference>
<sequence length="639" mass="68559">MAINFGVRVLKPSDLLTFPMLMRVVQIGLSFTYVTYLLRHFFNPASPLAAVTFHVFMAVALVFAFNPLNWRAGLTRWLGRAIDIGAIALSIGFVWTYQNEIGRLERHLEMIDPVLPLDMFLHIVGLVLIFEAVRRAVGWSLLVVVMGFLAYGYLGPYFPGWMSFPGFSLSTMAELISMKTDGIFGVTATAAINFVFYFVLFGTIFTFTGGGALFIDLAMRMTARLKGGAAKMALVGSALFGMVSGSAIANTTSTGALTIPIMRRAGYSKDQAAATEAIASTGGQLMPPIMGVAAFVMADLLGIPYGTIAAAALIPSAAFYFALYVIVDLRARRYGIGNVPAELLEIAPVLPRVHLLASPIAMITCLIIGYSAPYAALVGTVTALVVPVLRKSTRYDPRQLFDAILDTAKQMAWISAPLAAVGIVMVVATQSNLALNFVSILSDAGTGQLYLSLLLVIVGCIIMGMGLPTVAAYIIGSLIFVPALMDLGVDRLAANLFVLYYCVLSMVTPPVALCSYAAAGIANSDANKTGLLAFAYSLVIFLVPFGFINDPHILWQGTGLQIAVGAAGMFLATFSWAVFLMGWMNGKLSWLERGIFLAVSLSLILSPTLSPAWDISVIVVVALLFWCFTLRPRFVPAQA</sequence>
<organism evidence="4 5">
    <name type="scientific">Halomonas citrativorans</name>
    <dbReference type="NCBI Taxonomy" id="2742612"/>
    <lineage>
        <taxon>Bacteria</taxon>
        <taxon>Pseudomonadati</taxon>
        <taxon>Pseudomonadota</taxon>
        <taxon>Gammaproteobacteria</taxon>
        <taxon>Oceanospirillales</taxon>
        <taxon>Halomonadaceae</taxon>
        <taxon>Halomonas</taxon>
    </lineage>
</organism>
<dbReference type="Proteomes" id="UP000196331">
    <property type="component" value="Unassembled WGS sequence"/>
</dbReference>
<feature type="transmembrane region" description="Helical" evidence="2">
    <location>
        <begin position="360"/>
        <end position="390"/>
    </location>
</feature>
<feature type="transmembrane region" description="Helical" evidence="2">
    <location>
        <begin position="560"/>
        <end position="583"/>
    </location>
</feature>
<keyword evidence="1" id="KW-0997">Cell inner membrane</keyword>
<feature type="transmembrane region" description="Helical" evidence="2">
    <location>
        <begin position="48"/>
        <end position="65"/>
    </location>
</feature>
<feature type="transmembrane region" description="Helical" evidence="2">
    <location>
        <begin position="410"/>
        <end position="428"/>
    </location>
</feature>